<protein>
    <submittedName>
        <fullName evidence="2">WhiB-like iron-sulfur binding domain containing protein</fullName>
    </submittedName>
</protein>
<evidence type="ECO:0000313" key="2">
    <source>
        <dbReference type="EMBL" id="CAB4176801.1"/>
    </source>
</evidence>
<name>A0A6J5Q5N6_9CAUD</name>
<evidence type="ECO:0000259" key="1">
    <source>
        <dbReference type="PROSITE" id="PS51674"/>
    </source>
</evidence>
<dbReference type="PROSITE" id="PS51674">
    <property type="entry name" value="4FE4S_WBL"/>
    <property type="match status" value="1"/>
</dbReference>
<reference evidence="2" key="1">
    <citation type="submission" date="2020-05" db="EMBL/GenBank/DDBJ databases">
        <authorList>
            <person name="Chiriac C."/>
            <person name="Salcher M."/>
            <person name="Ghai R."/>
            <person name="Kavagutti S V."/>
        </authorList>
    </citation>
    <scope>NUCLEOTIDE SEQUENCE</scope>
</reference>
<sequence length="114" mass="12907">MSDDIAWFSQAACAGMTHLFFGTHVCNELCPPLSSRIKTCPNLDGRKSDNLARDKLARRVCRSCPVLEDCKAWITKSPNECKYGVVAGWSESERRRINWSSTKKRANRAKNKQT</sequence>
<feature type="domain" description="4Fe-4S Wbl-type" evidence="1">
    <location>
        <begin position="12"/>
        <end position="96"/>
    </location>
</feature>
<proteinExistence type="predicted"/>
<dbReference type="EMBL" id="LR796937">
    <property type="protein sequence ID" value="CAB4176801.1"/>
    <property type="molecule type" value="Genomic_DNA"/>
</dbReference>
<dbReference type="Pfam" id="PF02467">
    <property type="entry name" value="Whib"/>
    <property type="match status" value="1"/>
</dbReference>
<accession>A0A6J5Q5N6</accession>
<organism evidence="2">
    <name type="scientific">uncultured Caudovirales phage</name>
    <dbReference type="NCBI Taxonomy" id="2100421"/>
    <lineage>
        <taxon>Viruses</taxon>
        <taxon>Duplodnaviria</taxon>
        <taxon>Heunggongvirae</taxon>
        <taxon>Uroviricota</taxon>
        <taxon>Caudoviricetes</taxon>
        <taxon>Peduoviridae</taxon>
        <taxon>Maltschvirus</taxon>
        <taxon>Maltschvirus maltsch</taxon>
    </lineage>
</organism>
<gene>
    <name evidence="2" type="ORF">UFOVP978_64</name>
</gene>
<dbReference type="InterPro" id="IPR034768">
    <property type="entry name" value="4FE4S_WBL"/>
</dbReference>